<organism evidence="1 2">
    <name type="scientific">Aquiluna borgnonia</name>
    <dbReference type="NCBI Taxonomy" id="2499157"/>
    <lineage>
        <taxon>Bacteria</taxon>
        <taxon>Bacillati</taxon>
        <taxon>Actinomycetota</taxon>
        <taxon>Actinomycetes</taxon>
        <taxon>Micrococcales</taxon>
        <taxon>Microbacteriaceae</taxon>
        <taxon>Luna cluster</taxon>
        <taxon>Luna-1 subcluster</taxon>
        <taxon>Aquiluna</taxon>
    </lineage>
</organism>
<accession>A0A7D4TKC5</accession>
<dbReference type="Pfam" id="PF12502">
    <property type="entry name" value="DUF3710"/>
    <property type="match status" value="1"/>
</dbReference>
<dbReference type="EMBL" id="CP054056">
    <property type="protein sequence ID" value="QKJ25232.1"/>
    <property type="molecule type" value="Genomic_DNA"/>
</dbReference>
<proteinExistence type="predicted"/>
<keyword evidence="2" id="KW-1185">Reference proteome</keyword>
<dbReference type="RefSeq" id="WP_173493529.1">
    <property type="nucleotide sequence ID" value="NZ_CP054056.1"/>
</dbReference>
<protein>
    <submittedName>
        <fullName evidence="1">DUF3710 domain-containing protein</fullName>
    </submittedName>
</protein>
<sequence length="185" mass="20159">MQKIAPEDRAQNGPFDVSEIGLLTPYVDFGSIRIAPTANVLIRADIDDNSKRVVAITLEQDGHRIQLQAFAASKVEGIWASTLDAIESAIANQGGTCERITGLLGPETKASVPVTEGDKRAMRESRFVGVDGPRWFLRGVMTGPELYSQTRYTALIELFRSVVVNRGEVPMPPGDLLPLTIPVQQ</sequence>
<reference evidence="1 2" key="1">
    <citation type="submission" date="2020-05" db="EMBL/GenBank/DDBJ databases">
        <title>Aquirufa sp. strain 15G-AUS-rot a new Aquirufa species.</title>
        <authorList>
            <person name="Pitt A."/>
            <person name="Hahn M.W."/>
        </authorList>
    </citation>
    <scope>NUCLEOTIDE SEQUENCE [LARGE SCALE GENOMIC DNA]</scope>
    <source>
        <strain evidence="1 2">15G-AUS-rot</strain>
    </source>
</reference>
<evidence type="ECO:0000313" key="2">
    <source>
        <dbReference type="Proteomes" id="UP000501003"/>
    </source>
</evidence>
<evidence type="ECO:0000313" key="1">
    <source>
        <dbReference type="EMBL" id="QKJ25232.1"/>
    </source>
</evidence>
<dbReference type="InterPro" id="IPR022183">
    <property type="entry name" value="DUF3710"/>
</dbReference>
<name>A0A7D4TKC5_9MICO</name>
<dbReference type="KEGG" id="aqg:HRU87_03340"/>
<dbReference type="Proteomes" id="UP000501003">
    <property type="component" value="Chromosome"/>
</dbReference>
<gene>
    <name evidence="1" type="ORF">HRU87_03340</name>
</gene>
<dbReference type="AlphaFoldDB" id="A0A7D4TKC5"/>